<sequence length="640" mass="71400">MSFWELQETVGRYWHRWAGAAASYPHHPQAAVRLEELSARLAVFYRGLGGSGGVRLAGGGPVASRHRLRLRQRLGLGDEERLERPAFDGETLTLPERVDCFPDRSLNVQLYFWLAAFFAHAPDAWPRSDDALQRDVLALRLADRATRHVLRDWPGLRASHSALSRAARAMRGRRALAGVEAGLEEVVVHLLGDEPPKSDAGRALLAAVRGEPDGVPRLSAPRGYRPFLPAPIWGVVIERHRSRTGSRGEEPGGGGADGGERRLQARRRGLDESRRRDALVMFPLEHVPMLAEMANLNRPVEDDDLEGARQAAEALDEIALGSHEARASTRLRLDLDVGSETVATGALAGERTYPEWDYTRRRYLPDHCRVLAEPATEEGSDWQPDAEARRRIRAVRRQFEALRPKRQVFPAQRDGAELDLNALVRSHTDRLAGGPGSDRVYLEARNAERDLAVAILVDASLSADSWVDNRRVLDVEKEAVLCLSHGLAACGDDHGIYAFTSRKRHAVTVRTIKEFEDPLNAVVRRRLEALTPGYYTRMGAAVRHVAARLAERVNRHRLLLLLTDGKPNDLDHYEGRYGVEDTRRAIREARRQGLAVFGITVDRKARDYFPYLFGGGAYAIVGRVARLPAALPALYRQITR</sequence>
<dbReference type="Pfam" id="PF00092">
    <property type="entry name" value="VWA"/>
    <property type="match status" value="1"/>
</dbReference>
<feature type="domain" description="VWFA" evidence="2">
    <location>
        <begin position="452"/>
        <end position="601"/>
    </location>
</feature>
<evidence type="ECO:0000313" key="3">
    <source>
        <dbReference type="EMBL" id="BAU47517.1"/>
    </source>
</evidence>
<dbReference type="SUPFAM" id="SSF53300">
    <property type="entry name" value="vWA-like"/>
    <property type="match status" value="1"/>
</dbReference>
<dbReference type="Gene3D" id="3.40.50.410">
    <property type="entry name" value="von Willebrand factor, type A domain"/>
    <property type="match status" value="1"/>
</dbReference>
<evidence type="ECO:0000259" key="2">
    <source>
        <dbReference type="PROSITE" id="PS50234"/>
    </source>
</evidence>
<dbReference type="EMBL" id="AP014936">
    <property type="protein sequence ID" value="BAU47517.1"/>
    <property type="molecule type" value="Genomic_DNA"/>
</dbReference>
<accession>A0A1B4VD88</accession>
<evidence type="ECO:0000256" key="1">
    <source>
        <dbReference type="SAM" id="MobiDB-lite"/>
    </source>
</evidence>
<dbReference type="CDD" id="cd01454">
    <property type="entry name" value="vWA_norD_type"/>
    <property type="match status" value="1"/>
</dbReference>
<reference evidence="3 4" key="1">
    <citation type="submission" date="2015-08" db="EMBL/GenBank/DDBJ databases">
        <title>Complete genome sequence of Sulfurifustis variabilis.</title>
        <authorList>
            <person name="Miura A."/>
            <person name="Kojima H."/>
            <person name="Fukui M."/>
        </authorList>
    </citation>
    <scope>NUCLEOTIDE SEQUENCE [LARGE SCALE GENOMIC DNA]</scope>
    <source>
        <strain evidence="4">skN76</strain>
    </source>
</reference>
<dbReference type="InterPro" id="IPR051928">
    <property type="entry name" value="NorD/CobT"/>
</dbReference>
<dbReference type="KEGG" id="sva:SVA_0938"/>
<feature type="region of interest" description="Disordered" evidence="1">
    <location>
        <begin position="242"/>
        <end position="262"/>
    </location>
</feature>
<gene>
    <name evidence="3" type="ORF">SVA_0938</name>
</gene>
<dbReference type="InterPro" id="IPR002035">
    <property type="entry name" value="VWF_A"/>
</dbReference>
<evidence type="ECO:0000313" key="4">
    <source>
        <dbReference type="Proteomes" id="UP000218899"/>
    </source>
</evidence>
<proteinExistence type="predicted"/>
<keyword evidence="4" id="KW-1185">Reference proteome</keyword>
<dbReference type="Proteomes" id="UP000218899">
    <property type="component" value="Chromosome"/>
</dbReference>
<dbReference type="PANTHER" id="PTHR41248">
    <property type="entry name" value="NORD PROTEIN"/>
    <property type="match status" value="1"/>
</dbReference>
<name>A0A1B4VD88_9GAMM</name>
<dbReference type="InterPro" id="IPR036465">
    <property type="entry name" value="vWFA_dom_sf"/>
</dbReference>
<dbReference type="OrthoDB" id="9758211at2"/>
<dbReference type="SMART" id="SM00327">
    <property type="entry name" value="VWA"/>
    <property type="match status" value="1"/>
</dbReference>
<dbReference type="AlphaFoldDB" id="A0A1B4VD88"/>
<dbReference type="PANTHER" id="PTHR41248:SF1">
    <property type="entry name" value="NORD PROTEIN"/>
    <property type="match status" value="1"/>
</dbReference>
<organism evidence="3 4">
    <name type="scientific">Sulfurifustis variabilis</name>
    <dbReference type="NCBI Taxonomy" id="1675686"/>
    <lineage>
        <taxon>Bacteria</taxon>
        <taxon>Pseudomonadati</taxon>
        <taxon>Pseudomonadota</taxon>
        <taxon>Gammaproteobacteria</taxon>
        <taxon>Acidiferrobacterales</taxon>
        <taxon>Acidiferrobacteraceae</taxon>
        <taxon>Sulfurifustis</taxon>
    </lineage>
</organism>
<dbReference type="PROSITE" id="PS50234">
    <property type="entry name" value="VWFA"/>
    <property type="match status" value="1"/>
</dbReference>
<protein>
    <submittedName>
        <fullName evidence="3">Protein norD</fullName>
    </submittedName>
</protein>
<dbReference type="RefSeq" id="WP_096459452.1">
    <property type="nucleotide sequence ID" value="NZ_AP014936.1"/>
</dbReference>